<sequence>MRRIIRRKWVFIACLIASVTCNASDSVSSDIEEQDKILSNNIWVFIGEFEAFDNEAIINDANMPGGAYVTRSFKVNKVLQTFGEEVPAVLKIKVPIHLIDLEISRQSQKQSLKRMLSIEKEIQILKSGARSESKLLSVQKELDDIRYLLSAQGLALHFNYDFSMTPGKKYLMAFMKRQDIDTFILDDDLKDFMVLGAGLPADVFLTREQRHQS</sequence>
<evidence type="ECO:0000313" key="3">
    <source>
        <dbReference type="Proteomes" id="UP000253083"/>
    </source>
</evidence>
<gene>
    <name evidence="2" type="ORF">DFR28_10647</name>
</gene>
<protein>
    <submittedName>
        <fullName evidence="2">Uncharacterized protein</fullName>
    </submittedName>
</protein>
<proteinExistence type="predicted"/>
<evidence type="ECO:0000313" key="2">
    <source>
        <dbReference type="EMBL" id="RBP48561.1"/>
    </source>
</evidence>
<accession>A0A395JIV1</accession>
<feature type="chain" id="PRO_5017213588" evidence="1">
    <location>
        <begin position="24"/>
        <end position="213"/>
    </location>
</feature>
<feature type="signal peptide" evidence="1">
    <location>
        <begin position="1"/>
        <end position="23"/>
    </location>
</feature>
<keyword evidence="1" id="KW-0732">Signal</keyword>
<name>A0A395JIV1_9GAMM</name>
<dbReference type="EMBL" id="QNRT01000006">
    <property type="protein sequence ID" value="RBP48561.1"/>
    <property type="molecule type" value="Genomic_DNA"/>
</dbReference>
<reference evidence="2 3" key="1">
    <citation type="submission" date="2018-06" db="EMBL/GenBank/DDBJ databases">
        <title>Genomic Encyclopedia of Type Strains, Phase IV (KMG-IV): sequencing the most valuable type-strain genomes for metagenomic binning, comparative biology and taxonomic classification.</title>
        <authorList>
            <person name="Goeker M."/>
        </authorList>
    </citation>
    <scope>NUCLEOTIDE SEQUENCE [LARGE SCALE GENOMIC DNA]</scope>
    <source>
        <strain evidence="2 3">DSM 24032</strain>
    </source>
</reference>
<evidence type="ECO:0000256" key="1">
    <source>
        <dbReference type="SAM" id="SignalP"/>
    </source>
</evidence>
<dbReference type="AlphaFoldDB" id="A0A395JIV1"/>
<dbReference type="Proteomes" id="UP000253083">
    <property type="component" value="Unassembled WGS sequence"/>
</dbReference>
<keyword evidence="3" id="KW-1185">Reference proteome</keyword>
<dbReference type="RefSeq" id="WP_113955594.1">
    <property type="nucleotide sequence ID" value="NZ_QNRT01000006.1"/>
</dbReference>
<comment type="caution">
    <text evidence="2">The sequence shown here is derived from an EMBL/GenBank/DDBJ whole genome shotgun (WGS) entry which is preliminary data.</text>
</comment>
<organism evidence="2 3">
    <name type="scientific">Arenicella xantha</name>
    <dbReference type="NCBI Taxonomy" id="644221"/>
    <lineage>
        <taxon>Bacteria</taxon>
        <taxon>Pseudomonadati</taxon>
        <taxon>Pseudomonadota</taxon>
        <taxon>Gammaproteobacteria</taxon>
        <taxon>Arenicellales</taxon>
        <taxon>Arenicellaceae</taxon>
        <taxon>Arenicella</taxon>
    </lineage>
</organism>
<dbReference type="InParanoid" id="A0A395JIV1"/>